<dbReference type="HOGENOM" id="CLU_004190_2_0_1"/>
<keyword evidence="2" id="KW-0472">Membrane</keyword>
<organism evidence="7 8">
    <name type="scientific">Heterobasidion irregulare (strain TC 32-1)</name>
    <dbReference type="NCBI Taxonomy" id="747525"/>
    <lineage>
        <taxon>Eukaryota</taxon>
        <taxon>Fungi</taxon>
        <taxon>Dikarya</taxon>
        <taxon>Basidiomycota</taxon>
        <taxon>Agaricomycotina</taxon>
        <taxon>Agaricomycetes</taxon>
        <taxon>Russulales</taxon>
        <taxon>Bondarzewiaceae</taxon>
        <taxon>Heterobasidion</taxon>
        <taxon>Heterobasidion annosum species complex</taxon>
    </lineage>
</organism>
<dbReference type="Pfam" id="PF10367">
    <property type="entry name" value="zf-Vps39_C"/>
    <property type="match status" value="1"/>
</dbReference>
<gene>
    <name evidence="7" type="ORF">HETIRDRAFT_433724</name>
</gene>
<dbReference type="PANTHER" id="PTHR12894:SF49">
    <property type="entry name" value="VAM6_VPS39-LIKE PROTEIN"/>
    <property type="match status" value="1"/>
</dbReference>
<dbReference type="PROSITE" id="PS50236">
    <property type="entry name" value="CHCR"/>
    <property type="match status" value="1"/>
</dbReference>
<dbReference type="InterPro" id="IPR019453">
    <property type="entry name" value="VPS39/TGFA1_Znf"/>
</dbReference>
<name>W4KCD8_HETIT</name>
<feature type="region of interest" description="Disordered" evidence="5">
    <location>
        <begin position="490"/>
        <end position="567"/>
    </location>
</feature>
<dbReference type="GeneID" id="20674695"/>
<dbReference type="OrthoDB" id="5325112at2759"/>
<dbReference type="PANTHER" id="PTHR12894">
    <property type="entry name" value="CNH DOMAIN CONTAINING"/>
    <property type="match status" value="1"/>
</dbReference>
<dbReference type="RefSeq" id="XP_009545297.1">
    <property type="nucleotide sequence ID" value="XM_009547002.1"/>
</dbReference>
<reference evidence="7 8" key="1">
    <citation type="journal article" date="2012" name="New Phytol.">
        <title>Insight into trade-off between wood decay and parasitism from the genome of a fungal forest pathogen.</title>
        <authorList>
            <person name="Olson A."/>
            <person name="Aerts A."/>
            <person name="Asiegbu F."/>
            <person name="Belbahri L."/>
            <person name="Bouzid O."/>
            <person name="Broberg A."/>
            <person name="Canback B."/>
            <person name="Coutinho P.M."/>
            <person name="Cullen D."/>
            <person name="Dalman K."/>
            <person name="Deflorio G."/>
            <person name="van Diepen L.T."/>
            <person name="Dunand C."/>
            <person name="Duplessis S."/>
            <person name="Durling M."/>
            <person name="Gonthier P."/>
            <person name="Grimwood J."/>
            <person name="Fossdal C.G."/>
            <person name="Hansson D."/>
            <person name="Henrissat B."/>
            <person name="Hietala A."/>
            <person name="Himmelstrand K."/>
            <person name="Hoffmeister D."/>
            <person name="Hogberg N."/>
            <person name="James T.Y."/>
            <person name="Karlsson M."/>
            <person name="Kohler A."/>
            <person name="Kues U."/>
            <person name="Lee Y.H."/>
            <person name="Lin Y.C."/>
            <person name="Lind M."/>
            <person name="Lindquist E."/>
            <person name="Lombard V."/>
            <person name="Lucas S."/>
            <person name="Lunden K."/>
            <person name="Morin E."/>
            <person name="Murat C."/>
            <person name="Park J."/>
            <person name="Raffaello T."/>
            <person name="Rouze P."/>
            <person name="Salamov A."/>
            <person name="Schmutz J."/>
            <person name="Solheim H."/>
            <person name="Stahlberg J."/>
            <person name="Velez H."/>
            <person name="de Vries R.P."/>
            <person name="Wiebenga A."/>
            <person name="Woodward S."/>
            <person name="Yakovlev I."/>
            <person name="Garbelotto M."/>
            <person name="Martin F."/>
            <person name="Grigoriev I.V."/>
            <person name="Stenlid J."/>
        </authorList>
    </citation>
    <scope>NUCLEOTIDE SEQUENCE [LARGE SCALE GENOMIC DNA]</scope>
    <source>
        <strain evidence="7 8">TC 32-1</strain>
    </source>
</reference>
<dbReference type="InParanoid" id="W4KCD8"/>
<feature type="repeat" description="CHCR" evidence="4">
    <location>
        <begin position="753"/>
        <end position="912"/>
    </location>
</feature>
<dbReference type="Pfam" id="PF10366">
    <property type="entry name" value="Vps39_1"/>
    <property type="match status" value="1"/>
</dbReference>
<dbReference type="InterPro" id="IPR001180">
    <property type="entry name" value="CNH_dom"/>
</dbReference>
<evidence type="ECO:0000256" key="5">
    <source>
        <dbReference type="SAM" id="MobiDB-lite"/>
    </source>
</evidence>
<comment type="subcellular location">
    <subcellularLocation>
        <location evidence="1">Endomembrane system</location>
        <topology evidence="1">Peripheral membrane protein</topology>
    </subcellularLocation>
</comment>
<dbReference type="EMBL" id="KI925457">
    <property type="protein sequence ID" value="ETW83005.1"/>
    <property type="molecule type" value="Genomic_DNA"/>
</dbReference>
<dbReference type="GO" id="GO:0006914">
    <property type="term" value="P:autophagy"/>
    <property type="evidence" value="ECO:0007669"/>
    <property type="project" value="TreeGrafter"/>
</dbReference>
<dbReference type="GO" id="GO:0034058">
    <property type="term" value="P:endosomal vesicle fusion"/>
    <property type="evidence" value="ECO:0007669"/>
    <property type="project" value="TreeGrafter"/>
</dbReference>
<feature type="domain" description="CNH" evidence="6">
    <location>
        <begin position="15"/>
        <end position="334"/>
    </location>
</feature>
<dbReference type="InterPro" id="IPR032914">
    <property type="entry name" value="Vam6/VPS39/TRAP1"/>
</dbReference>
<dbReference type="FunCoup" id="W4KCD8">
    <property type="interactions" value="808"/>
</dbReference>
<comment type="similarity">
    <text evidence="3">Belongs to the VAM6/VPS39 family.</text>
</comment>
<evidence type="ECO:0000256" key="4">
    <source>
        <dbReference type="PROSITE-ProRule" id="PRU01006"/>
    </source>
</evidence>
<dbReference type="GO" id="GO:0000329">
    <property type="term" value="C:fungal-type vacuole membrane"/>
    <property type="evidence" value="ECO:0007669"/>
    <property type="project" value="TreeGrafter"/>
</dbReference>
<evidence type="ECO:0000313" key="7">
    <source>
        <dbReference type="EMBL" id="ETW83005.1"/>
    </source>
</evidence>
<proteinExistence type="inferred from homology"/>
<dbReference type="GO" id="GO:0006886">
    <property type="term" value="P:intracellular protein transport"/>
    <property type="evidence" value="ECO:0007669"/>
    <property type="project" value="UniProtKB-UniRule"/>
</dbReference>
<evidence type="ECO:0000256" key="1">
    <source>
        <dbReference type="ARBA" id="ARBA00004184"/>
    </source>
</evidence>
<evidence type="ECO:0000256" key="2">
    <source>
        <dbReference type="ARBA" id="ARBA00023136"/>
    </source>
</evidence>
<dbReference type="eggNOG" id="KOG2063">
    <property type="taxonomic scope" value="Eukaryota"/>
</dbReference>
<dbReference type="KEGG" id="hir:HETIRDRAFT_433724"/>
<dbReference type="InterPro" id="IPR000547">
    <property type="entry name" value="Clathrin_H-chain/VPS_repeat"/>
</dbReference>
<dbReference type="GO" id="GO:0012505">
    <property type="term" value="C:endomembrane system"/>
    <property type="evidence" value="ECO:0007669"/>
    <property type="project" value="UniProtKB-SubCell"/>
</dbReference>
<protein>
    <recommendedName>
        <fullName evidence="6">CNH domain-containing protein</fullName>
    </recommendedName>
</protein>
<evidence type="ECO:0000259" key="6">
    <source>
        <dbReference type="PROSITE" id="PS50219"/>
    </source>
</evidence>
<dbReference type="Proteomes" id="UP000030671">
    <property type="component" value="Unassembled WGS sequence"/>
</dbReference>
<accession>W4KCD8</accession>
<feature type="compositionally biased region" description="Basic and acidic residues" evidence="5">
    <location>
        <begin position="494"/>
        <end position="514"/>
    </location>
</feature>
<keyword evidence="8" id="KW-1185">Reference proteome</keyword>
<dbReference type="AlphaFoldDB" id="W4KCD8"/>
<sequence length="1040" mass="115957">MPPFERPETVLTGFKERIEALTVQGDRLYVGTGTGNLHVYSFSGDAREPAELIKSKQGLTRRAIEQLGYVKDINSLVVLSESQVTLYPLPEFAPPTLLLKAKSAFSFAVHTSVQHILPNGAPVKSSDAQFSKATTVPTVVTNLIVGCRRKLIIYSWKDGEAQEVKEATLPHSARTITFLDNDVICLAYTPTDYILFSLLTLSTTEVAIPSTTSLSVAGISNMGVGALSGLGGYMTLGLGAKAKPCAANVGESEVLITKDNLGWFIGADGRPSRTTQVDWPAPPEDISFVKPYIFGILPAGTVPIDFANISPSTHSPQASFHPSPVLQIRSSLSLLPSQTLPFPFHSTTTSAPASQYTLRLLVASPADKTSLFLVSTPADRAAANLDGSSIWQFQMKSWGEQIDELVGAELYLDALALLETIDPTILPDKEHRRNLIRGLNAISQFKSGKFNEALDTLIELNVNPAKVVALYPEIVAGRLSVPQDQWIPLYGGPSRDHPRTQNENELTSVHDRSGDGNTEDNSSDHASSRGRSPPPKDRKKMKSPLDAIRPSPQKDSDSASIASTRRLRPNDDFSRSVESLLRYLPDRRQKVAGALEAFQITTALSHQYSGISDSSVEELFEIPSSPMSSLTPEQLIQYSRIVDTALFKAYLIVRPGLLGSLCRLPNWCEVEEVEEVLTARERFTELISLYNGKKMHAKALDLLRKLSEKETDIRDRLGPSISYLQRLGPEYIDQTFKSSRWVFEQDADMAFEIFTTEEVTLPREPVATFLESLNPRFCARYLEFLIDEGGEELPQFHDRLAELYLKMTRDAKKRGDNEAQRVVYAKLLSFIDTTNHYRVDRLFGLLPTDDFFEAKAILLGRLGRHNHALELYVYRLQDYTKAEEYCKRTYQPGTETSNIFLTLLQIYLRPVVKTSDDLLHPALGLISRHSPRLDVEETLQLLPPLVTAEELRIFLLEALRAPVFDTKVLRGISKAHSEQVARKLMYLQSRRVKVTDSRICPQCHKRIGHSVIAVHAPGGEVTHYQCREAFSRKLKEMRHT</sequence>
<dbReference type="PROSITE" id="PS50219">
    <property type="entry name" value="CNH"/>
    <property type="match status" value="1"/>
</dbReference>
<dbReference type="STRING" id="747525.W4KCD8"/>
<dbReference type="InterPro" id="IPR019452">
    <property type="entry name" value="VPS39/TGF_beta_rcpt-assoc_1"/>
</dbReference>
<evidence type="ECO:0000256" key="3">
    <source>
        <dbReference type="ARBA" id="ARBA00038201"/>
    </source>
</evidence>
<dbReference type="Pfam" id="PF00780">
    <property type="entry name" value="CNH"/>
    <property type="match status" value="1"/>
</dbReference>
<evidence type="ECO:0000313" key="8">
    <source>
        <dbReference type="Proteomes" id="UP000030671"/>
    </source>
</evidence>